<evidence type="ECO:0000313" key="10">
    <source>
        <dbReference type="EnsemblPlants" id="TraesCS4B02G366600.1"/>
    </source>
</evidence>
<dbReference type="Gene3D" id="1.10.10.60">
    <property type="entry name" value="Homeodomain-like"/>
    <property type="match status" value="2"/>
</dbReference>
<dbReference type="GO" id="GO:0003677">
    <property type="term" value="F:DNA binding"/>
    <property type="evidence" value="ECO:0007669"/>
    <property type="project" value="UniProtKB-KW"/>
</dbReference>
<dbReference type="Gramene" id="TraesCAD_scaffold_005862_01G000400.1">
    <property type="protein sequence ID" value="TraesCAD_scaffold_005862_01G000400.1"/>
    <property type="gene ID" value="TraesCAD_scaffold_005862_01G000400"/>
</dbReference>
<dbReference type="RefSeq" id="XP_044371903.1">
    <property type="nucleotide sequence ID" value="XM_044515968.1"/>
</dbReference>
<feature type="compositionally biased region" description="Low complexity" evidence="7">
    <location>
        <begin position="192"/>
        <end position="217"/>
    </location>
</feature>
<dbReference type="PANTHER" id="PTHR48000:SF13">
    <property type="match status" value="1"/>
</dbReference>
<dbReference type="CDD" id="cd00167">
    <property type="entry name" value="SANT"/>
    <property type="match status" value="2"/>
</dbReference>
<dbReference type="Gramene" id="TraesCS4B02G366600.1">
    <property type="protein sequence ID" value="TraesCS4B02G366600.1"/>
    <property type="gene ID" value="TraesCS4B02G366600"/>
</dbReference>
<evidence type="ECO:0000256" key="5">
    <source>
        <dbReference type="ARBA" id="ARBA00023163"/>
    </source>
</evidence>
<dbReference type="Gramene" id="TraesLDM4B03G02405400.1">
    <property type="protein sequence ID" value="TraesLDM4B03G02405400.1"/>
    <property type="gene ID" value="TraesLDM4B03G02405400"/>
</dbReference>
<dbReference type="EnsemblPlants" id="TraesCS4B02G366600.1">
    <property type="protein sequence ID" value="TraesCS4B02G366600.1"/>
    <property type="gene ID" value="TraesCS4B02G366600"/>
</dbReference>
<reference evidence="10" key="2">
    <citation type="submission" date="2018-10" db="UniProtKB">
        <authorList>
            <consortium name="EnsemblPlants"/>
        </authorList>
    </citation>
    <scope>IDENTIFICATION</scope>
</reference>
<evidence type="ECO:0000313" key="11">
    <source>
        <dbReference type="Proteomes" id="UP000019116"/>
    </source>
</evidence>
<accession>A0A3B6IZD4</accession>
<dbReference type="Gramene" id="TraesSTA4B03G02398500.1">
    <property type="protein sequence ID" value="TraesSTA4B03G02398500.1"/>
    <property type="gene ID" value="TraesSTA4B03G02398500"/>
</dbReference>
<keyword evidence="6" id="KW-0539">Nucleus</keyword>
<reference evidence="10" key="1">
    <citation type="submission" date="2018-08" db="EMBL/GenBank/DDBJ databases">
        <authorList>
            <person name="Rossello M."/>
        </authorList>
    </citation>
    <scope>NUCLEOTIDE SEQUENCE [LARGE SCALE GENOMIC DNA]</scope>
    <source>
        <strain evidence="10">cv. Chinese Spring</strain>
    </source>
</reference>
<dbReference type="Gramene" id="TraesWEE_scaffold_008577_01G000400.1">
    <property type="protein sequence ID" value="TraesWEE_scaffold_008577_01G000400.1"/>
    <property type="gene ID" value="TraesWEE_scaffold_008577_01G000400"/>
</dbReference>
<dbReference type="GO" id="GO:0003700">
    <property type="term" value="F:DNA-binding transcription factor activity"/>
    <property type="evidence" value="ECO:0000318"/>
    <property type="project" value="GO_Central"/>
</dbReference>
<evidence type="ECO:0000256" key="6">
    <source>
        <dbReference type="ARBA" id="ARBA00023242"/>
    </source>
</evidence>
<dbReference type="OrthoDB" id="2143914at2759"/>
<feature type="compositionally biased region" description="Low complexity" evidence="7">
    <location>
        <begin position="129"/>
        <end position="138"/>
    </location>
</feature>
<dbReference type="STRING" id="4565.A0A3B6IZD4"/>
<dbReference type="KEGG" id="taes:123093906"/>
<dbReference type="Pfam" id="PF00249">
    <property type="entry name" value="Myb_DNA-binding"/>
    <property type="match status" value="2"/>
</dbReference>
<keyword evidence="3" id="KW-0805">Transcription regulation</keyword>
<evidence type="ECO:0000256" key="3">
    <source>
        <dbReference type="ARBA" id="ARBA00023015"/>
    </source>
</evidence>
<feature type="domain" description="HTH myb-type" evidence="9">
    <location>
        <begin position="63"/>
        <end position="117"/>
    </location>
</feature>
<feature type="region of interest" description="Disordered" evidence="7">
    <location>
        <begin position="184"/>
        <end position="224"/>
    </location>
</feature>
<dbReference type="SUPFAM" id="SSF46689">
    <property type="entry name" value="Homeodomain-like"/>
    <property type="match status" value="1"/>
</dbReference>
<evidence type="ECO:0000256" key="4">
    <source>
        <dbReference type="ARBA" id="ARBA00023125"/>
    </source>
</evidence>
<dbReference type="OMA" id="KTNSMET"/>
<comment type="subcellular location">
    <subcellularLocation>
        <location evidence="1">Nucleus</location>
    </subcellularLocation>
</comment>
<evidence type="ECO:0000256" key="7">
    <source>
        <dbReference type="SAM" id="MobiDB-lite"/>
    </source>
</evidence>
<dbReference type="PROSITE" id="PS50090">
    <property type="entry name" value="MYB_LIKE"/>
    <property type="match status" value="2"/>
</dbReference>
<dbReference type="GeneID" id="123093906"/>
<sequence>MGRSSCCDRRSVKRGAWSREEDAILTGFVKRFANAGNWMTLPHKAGLNRCGKSCRLRWLNYLRPALRHGRFTDEEDSLILSLYGDIGSKWSVIAAKLPGRTDNDVKNHWNTKLKKRHLLAMAPSPTPPTAATDSSSASDADESPLLPPPLDEPALALATVDDGGELTHRSEELYAELMGLIQQQPTTGDVRSPSSSSLSSTPTAGASSAGVSTATSPVDDKEFLPESRGSSMVVELDDPCAAHAFGATSFQDLLASSYDEIIGKEGLLYY</sequence>
<dbReference type="InterPro" id="IPR017930">
    <property type="entry name" value="Myb_dom"/>
</dbReference>
<dbReference type="AlphaFoldDB" id="A0A3B6IZD4"/>
<dbReference type="FunFam" id="1.10.10.60:FF:000015">
    <property type="entry name" value="Transcription factor RAX3"/>
    <property type="match status" value="1"/>
</dbReference>
<feature type="region of interest" description="Disordered" evidence="7">
    <location>
        <begin position="116"/>
        <end position="152"/>
    </location>
</feature>
<feature type="domain" description="HTH myb-type" evidence="9">
    <location>
        <begin position="9"/>
        <end position="62"/>
    </location>
</feature>
<keyword evidence="5" id="KW-0804">Transcription</keyword>
<feature type="domain" description="Myb-like" evidence="8">
    <location>
        <begin position="9"/>
        <end position="62"/>
    </location>
</feature>
<protein>
    <submittedName>
        <fullName evidence="10">Uncharacterized protein</fullName>
    </submittedName>
</protein>
<feature type="domain" description="Myb-like" evidence="8">
    <location>
        <begin position="63"/>
        <end position="113"/>
    </location>
</feature>
<dbReference type="PANTHER" id="PTHR48000">
    <property type="entry name" value="OS09G0431300 PROTEIN"/>
    <property type="match status" value="1"/>
</dbReference>
<keyword evidence="2" id="KW-0677">Repeat</keyword>
<keyword evidence="11" id="KW-1185">Reference proteome</keyword>
<name>A0A3B6IZD4_WHEAT</name>
<dbReference type="Gramene" id="TraesLAC4B03G02356780.1">
    <property type="protein sequence ID" value="TraesLAC4B03G02356780.1"/>
    <property type="gene ID" value="TraesLAC4B03G02356780"/>
</dbReference>
<dbReference type="SMART" id="SM00717">
    <property type="entry name" value="SANT"/>
    <property type="match status" value="2"/>
</dbReference>
<evidence type="ECO:0000259" key="9">
    <source>
        <dbReference type="PROSITE" id="PS51294"/>
    </source>
</evidence>
<dbReference type="GO" id="GO:0006355">
    <property type="term" value="P:regulation of DNA-templated transcription"/>
    <property type="evidence" value="ECO:0000318"/>
    <property type="project" value="GO_Central"/>
</dbReference>
<dbReference type="Proteomes" id="UP000019116">
    <property type="component" value="Chromosome 4B"/>
</dbReference>
<proteinExistence type="predicted"/>
<dbReference type="PROSITE" id="PS51294">
    <property type="entry name" value="HTH_MYB"/>
    <property type="match status" value="2"/>
</dbReference>
<organism evidence="10">
    <name type="scientific">Triticum aestivum</name>
    <name type="common">Wheat</name>
    <dbReference type="NCBI Taxonomy" id="4565"/>
    <lineage>
        <taxon>Eukaryota</taxon>
        <taxon>Viridiplantae</taxon>
        <taxon>Streptophyta</taxon>
        <taxon>Embryophyta</taxon>
        <taxon>Tracheophyta</taxon>
        <taxon>Spermatophyta</taxon>
        <taxon>Magnoliopsida</taxon>
        <taxon>Liliopsida</taxon>
        <taxon>Poales</taxon>
        <taxon>Poaceae</taxon>
        <taxon>BOP clade</taxon>
        <taxon>Pooideae</taxon>
        <taxon>Triticodae</taxon>
        <taxon>Triticeae</taxon>
        <taxon>Triticinae</taxon>
        <taxon>Triticum</taxon>
    </lineage>
</organism>
<dbReference type="InterPro" id="IPR009057">
    <property type="entry name" value="Homeodomain-like_sf"/>
</dbReference>
<dbReference type="Gramene" id="TraesCS4B03G0946700.1">
    <property type="protein sequence ID" value="TraesCS4B03G0946700.1.CDS"/>
    <property type="gene ID" value="TraesCS4B03G0946700"/>
</dbReference>
<gene>
    <name evidence="10" type="primary">LOC123093906</name>
</gene>
<dbReference type="Gramene" id="TraesMAC4B03G02400370.1">
    <property type="protein sequence ID" value="TraesMAC4B03G02400370.1"/>
    <property type="gene ID" value="TraesMAC4B03G02400370"/>
</dbReference>
<keyword evidence="4" id="KW-0238">DNA-binding</keyword>
<dbReference type="Gramene" id="TraesKAR4B01G0439670.1">
    <property type="protein sequence ID" value="cds.TraesKAR4B01G0439670.1"/>
    <property type="gene ID" value="TraesKAR4B01G0439670"/>
</dbReference>
<dbReference type="GO" id="GO:0005634">
    <property type="term" value="C:nucleus"/>
    <property type="evidence" value="ECO:0000318"/>
    <property type="project" value="GO_Central"/>
</dbReference>
<dbReference type="InterPro" id="IPR001005">
    <property type="entry name" value="SANT/Myb"/>
</dbReference>
<evidence type="ECO:0000259" key="8">
    <source>
        <dbReference type="PROSITE" id="PS50090"/>
    </source>
</evidence>
<evidence type="ECO:0000256" key="1">
    <source>
        <dbReference type="ARBA" id="ARBA00004123"/>
    </source>
</evidence>
<evidence type="ECO:0000256" key="2">
    <source>
        <dbReference type="ARBA" id="ARBA00022737"/>
    </source>
</evidence>
<dbReference type="SMR" id="A0A3B6IZD4"/>